<organism evidence="10 11">
    <name type="scientific">Buchnera aphidicola subsp. Melaphis rhois</name>
    <dbReference type="NCBI Taxonomy" id="118103"/>
    <lineage>
        <taxon>Bacteria</taxon>
        <taxon>Pseudomonadati</taxon>
        <taxon>Pseudomonadota</taxon>
        <taxon>Gammaproteobacteria</taxon>
        <taxon>Enterobacterales</taxon>
        <taxon>Erwiniaceae</taxon>
        <taxon>Buchnera</taxon>
    </lineage>
</organism>
<dbReference type="HAMAP" id="MF_00422">
    <property type="entry name" value="SecE"/>
    <property type="match status" value="1"/>
</dbReference>
<evidence type="ECO:0000256" key="1">
    <source>
        <dbReference type="ARBA" id="ARBA00004370"/>
    </source>
</evidence>
<accession>A0A4D6Y234</accession>
<dbReference type="GO" id="GO:0006605">
    <property type="term" value="P:protein targeting"/>
    <property type="evidence" value="ECO:0007669"/>
    <property type="project" value="UniProtKB-UniRule"/>
</dbReference>
<sequence>MFFLIHETKQEIYKITWPNLTETFRTTIIVIITTFIISLILWGLDNILIRLVSFITSLRI</sequence>
<keyword evidence="2 9" id="KW-0813">Transport</keyword>
<evidence type="ECO:0000256" key="8">
    <source>
        <dbReference type="ARBA" id="ARBA00023136"/>
    </source>
</evidence>
<evidence type="ECO:0000256" key="2">
    <source>
        <dbReference type="ARBA" id="ARBA00022448"/>
    </source>
</evidence>
<dbReference type="PANTHER" id="PTHR33910:SF1">
    <property type="entry name" value="PROTEIN TRANSLOCASE SUBUNIT SECE"/>
    <property type="match status" value="1"/>
</dbReference>
<gene>
    <name evidence="9 10" type="primary">secE</name>
    <name evidence="10" type="ORF">D9V73_00190</name>
</gene>
<dbReference type="InterPro" id="IPR005807">
    <property type="entry name" value="SecE_bac"/>
</dbReference>
<evidence type="ECO:0000256" key="9">
    <source>
        <dbReference type="HAMAP-Rule" id="MF_00422"/>
    </source>
</evidence>
<evidence type="ECO:0000256" key="6">
    <source>
        <dbReference type="ARBA" id="ARBA00022989"/>
    </source>
</evidence>
<keyword evidence="5 9" id="KW-0653">Protein transport</keyword>
<dbReference type="GO" id="GO:0005886">
    <property type="term" value="C:plasma membrane"/>
    <property type="evidence" value="ECO:0007669"/>
    <property type="project" value="UniProtKB-SubCell"/>
</dbReference>
<dbReference type="PROSITE" id="PS01067">
    <property type="entry name" value="SECE_SEC61G"/>
    <property type="match status" value="1"/>
</dbReference>
<dbReference type="InterPro" id="IPR001901">
    <property type="entry name" value="Translocase_SecE/Sec61-g"/>
</dbReference>
<comment type="subunit">
    <text evidence="9">Component of the Sec protein translocase complex. Heterotrimer consisting of SecY, SecE and SecG subunits. The heterotrimers can form oligomers, although 1 heterotrimer is thought to be able to translocate proteins. Interacts with the ribosome. Interacts with SecDF, and other proteins may be involved. Interacts with SecA.</text>
</comment>
<dbReference type="GO" id="GO:0043952">
    <property type="term" value="P:protein transport by the Sec complex"/>
    <property type="evidence" value="ECO:0007669"/>
    <property type="project" value="UniProtKB-UniRule"/>
</dbReference>
<dbReference type="InterPro" id="IPR038379">
    <property type="entry name" value="SecE_sf"/>
</dbReference>
<dbReference type="NCBIfam" id="TIGR00964">
    <property type="entry name" value="secE_bact"/>
    <property type="match status" value="1"/>
</dbReference>
<dbReference type="AlphaFoldDB" id="A0A4D6Y234"/>
<dbReference type="PANTHER" id="PTHR33910">
    <property type="entry name" value="PROTEIN TRANSLOCASE SUBUNIT SECE"/>
    <property type="match status" value="1"/>
</dbReference>
<evidence type="ECO:0000313" key="11">
    <source>
        <dbReference type="Proteomes" id="UP000298566"/>
    </source>
</evidence>
<comment type="function">
    <text evidence="9">Essential subunit of the Sec protein translocation channel SecYEG. Clamps together the 2 halves of SecY. May contact the channel plug during translocation.</text>
</comment>
<name>A0A4D6Y234_BUCMH</name>
<evidence type="ECO:0000256" key="5">
    <source>
        <dbReference type="ARBA" id="ARBA00022927"/>
    </source>
</evidence>
<protein>
    <recommendedName>
        <fullName evidence="9">Protein translocase subunit SecE</fullName>
    </recommendedName>
</protein>
<dbReference type="GO" id="GO:0008320">
    <property type="term" value="F:protein transmembrane transporter activity"/>
    <property type="evidence" value="ECO:0007669"/>
    <property type="project" value="UniProtKB-UniRule"/>
</dbReference>
<evidence type="ECO:0000313" key="10">
    <source>
        <dbReference type="EMBL" id="QCI23556.1"/>
    </source>
</evidence>
<dbReference type="Proteomes" id="UP000298566">
    <property type="component" value="Chromosome"/>
</dbReference>
<keyword evidence="7 9" id="KW-0811">Translocation</keyword>
<evidence type="ECO:0000256" key="4">
    <source>
        <dbReference type="ARBA" id="ARBA00022692"/>
    </source>
</evidence>
<evidence type="ECO:0000256" key="3">
    <source>
        <dbReference type="ARBA" id="ARBA00022475"/>
    </source>
</evidence>
<feature type="transmembrane region" description="Helical" evidence="9">
    <location>
        <begin position="24"/>
        <end position="44"/>
    </location>
</feature>
<comment type="subcellular location">
    <subcellularLocation>
        <location evidence="9">Cell membrane</location>
        <topology evidence="9">Single-pass membrane protein</topology>
    </subcellularLocation>
    <subcellularLocation>
        <location evidence="1">Membrane</location>
    </subcellularLocation>
</comment>
<keyword evidence="3 9" id="KW-1003">Cell membrane</keyword>
<keyword evidence="8 9" id="KW-0472">Membrane</keyword>
<dbReference type="EMBL" id="CP033004">
    <property type="protein sequence ID" value="QCI23556.1"/>
    <property type="molecule type" value="Genomic_DNA"/>
</dbReference>
<evidence type="ECO:0000256" key="7">
    <source>
        <dbReference type="ARBA" id="ARBA00023010"/>
    </source>
</evidence>
<dbReference type="GO" id="GO:0009306">
    <property type="term" value="P:protein secretion"/>
    <property type="evidence" value="ECO:0007669"/>
    <property type="project" value="UniProtKB-UniRule"/>
</dbReference>
<keyword evidence="6 9" id="KW-1133">Transmembrane helix</keyword>
<dbReference type="GO" id="GO:0065002">
    <property type="term" value="P:intracellular protein transmembrane transport"/>
    <property type="evidence" value="ECO:0007669"/>
    <property type="project" value="UniProtKB-UniRule"/>
</dbReference>
<dbReference type="Pfam" id="PF00584">
    <property type="entry name" value="SecE"/>
    <property type="match status" value="1"/>
</dbReference>
<comment type="similarity">
    <text evidence="9">Belongs to the SecE/SEC61-gamma family.</text>
</comment>
<keyword evidence="4 9" id="KW-0812">Transmembrane</keyword>
<dbReference type="Gene3D" id="1.20.5.1030">
    <property type="entry name" value="Preprotein translocase secy subunit"/>
    <property type="match status" value="1"/>
</dbReference>
<proteinExistence type="inferred from homology"/>
<dbReference type="RefSeq" id="WP_158336764.1">
    <property type="nucleotide sequence ID" value="NZ_CP033004.1"/>
</dbReference>
<reference evidence="10 11" key="1">
    <citation type="submission" date="2018-10" db="EMBL/GenBank/DDBJ databases">
        <title>Comparative functional genomics of the obligate endosymbiont Buchnera aphidicola.</title>
        <authorList>
            <person name="Chong R.A."/>
        </authorList>
    </citation>
    <scope>NUCLEOTIDE SEQUENCE [LARGE SCALE GENOMIC DNA]</scope>
    <source>
        <strain evidence="10 11">Mrh</strain>
    </source>
</reference>